<dbReference type="EMBL" id="BOQN01000130">
    <property type="protein sequence ID" value="GIM96860.1"/>
    <property type="molecule type" value="Genomic_DNA"/>
</dbReference>
<reference evidence="1 2" key="1">
    <citation type="submission" date="2021-03" db="EMBL/GenBank/DDBJ databases">
        <title>Whole genome shotgun sequence of Actinoplanes toevensis NBRC 105298.</title>
        <authorList>
            <person name="Komaki H."/>
            <person name="Tamura T."/>
        </authorList>
    </citation>
    <scope>NUCLEOTIDE SEQUENCE [LARGE SCALE GENOMIC DNA]</scope>
    <source>
        <strain evidence="1 2">NBRC 105298</strain>
    </source>
</reference>
<protein>
    <submittedName>
        <fullName evidence="1">Uncharacterized protein</fullName>
    </submittedName>
</protein>
<accession>A0A919WAZ8</accession>
<gene>
    <name evidence="1" type="ORF">Ato02nite_086530</name>
</gene>
<organism evidence="1 2">
    <name type="scientific">Paractinoplanes toevensis</name>
    <dbReference type="NCBI Taxonomy" id="571911"/>
    <lineage>
        <taxon>Bacteria</taxon>
        <taxon>Bacillati</taxon>
        <taxon>Actinomycetota</taxon>
        <taxon>Actinomycetes</taxon>
        <taxon>Micromonosporales</taxon>
        <taxon>Micromonosporaceae</taxon>
        <taxon>Paractinoplanes</taxon>
    </lineage>
</organism>
<keyword evidence="2" id="KW-1185">Reference proteome</keyword>
<proteinExistence type="predicted"/>
<comment type="caution">
    <text evidence="1">The sequence shown here is derived from an EMBL/GenBank/DDBJ whole genome shotgun (WGS) entry which is preliminary data.</text>
</comment>
<sequence>MLPEYVVVLRAGAAAHFLPEEGCQAFLSDPELIPHGVRVRAFTRWVDEGGKDVPRELVVEVLGRASGLDEAIEMFAAVARPVATLIGFVGNVLVGPLEVHLAFEVAARQGIRGFLEVFIPDERGPVQGGRIVRRHLVDALWSAMFSATRDSARISRAFRHYELALRNWYIGGEWLALNHLWIAAENLTKAVVRKTVAERGVTEEELARSFGLVTDDPARPRWKDLLGAAVRRDIIFAGDNGTYQTAKSASDGLEHGMWELNRIAENALKCTDITFGYLRRSIADLLGLPEPIMAELMSIEPRDVQSTRTMIRGRLVGDVHDPAPDGSLYPTLEWHSGIQSIDRDGTTFTMKRKDRFTPRLRDGVVFQAGRLEVRGRLEKGQPVEEPAGQDIDIEHETVSPAQRVLAAVMPLVDSAAATGKDTPHAHTSTIVFNLFGQAVAFFQSITILVGARQPVEALPALRALVILAARFEQMADPHGPGFGVAVRLLLDEIESATTGSPTDTGDMPAYAVELTVRAHQEDVTVPEVIAEPETTTVYASLGSEMLLAREVANAGYAAATWHMQRVDGEHQNFNVAVEPGPLTDLVSSAATIAMLELLTRAATVLAWTAQNLQIERLLTEARSINETAASLMDPQ</sequence>
<evidence type="ECO:0000313" key="2">
    <source>
        <dbReference type="Proteomes" id="UP000677082"/>
    </source>
</evidence>
<evidence type="ECO:0000313" key="1">
    <source>
        <dbReference type="EMBL" id="GIM96860.1"/>
    </source>
</evidence>
<dbReference type="AlphaFoldDB" id="A0A919WAZ8"/>
<dbReference type="Proteomes" id="UP000677082">
    <property type="component" value="Unassembled WGS sequence"/>
</dbReference>
<name>A0A919WAZ8_9ACTN</name>